<evidence type="ECO:0000313" key="1">
    <source>
        <dbReference type="EMBL" id="KAJ8676478.1"/>
    </source>
</evidence>
<name>A0ACC2NZ36_9HYME</name>
<keyword evidence="2" id="KW-1185">Reference proteome</keyword>
<dbReference type="EMBL" id="CM056742">
    <property type="protein sequence ID" value="KAJ8676478.1"/>
    <property type="molecule type" value="Genomic_DNA"/>
</dbReference>
<accession>A0ACC2NZ36</accession>
<organism evidence="1 2">
    <name type="scientific">Eretmocerus hayati</name>
    <dbReference type="NCBI Taxonomy" id="131215"/>
    <lineage>
        <taxon>Eukaryota</taxon>
        <taxon>Metazoa</taxon>
        <taxon>Ecdysozoa</taxon>
        <taxon>Arthropoda</taxon>
        <taxon>Hexapoda</taxon>
        <taxon>Insecta</taxon>
        <taxon>Pterygota</taxon>
        <taxon>Neoptera</taxon>
        <taxon>Endopterygota</taxon>
        <taxon>Hymenoptera</taxon>
        <taxon>Apocrita</taxon>
        <taxon>Proctotrupomorpha</taxon>
        <taxon>Chalcidoidea</taxon>
        <taxon>Aphelinidae</taxon>
        <taxon>Aphelininae</taxon>
        <taxon>Eretmocerus</taxon>
    </lineage>
</organism>
<protein>
    <submittedName>
        <fullName evidence="1">Uncharacterized protein</fullName>
    </submittedName>
</protein>
<sequence>MVVAPQAHIHYYPELRAKGSRVRRQTAGDLRKEKLAITKISEMPRIRVLHCYPLRLLSEICVKPENNVTKANRHDFVMLQMNVPMYNPLTASALQPSQPHQTQHQLDPFTGTYSSFPTAGMSHHRPASIPVCSPSTTSAPAPTSNPSTYCWQPTTSHHQLSSDLSGTHQPSQCYGPSNTNWSHHSTTPGHQYYAMPPTPPEESQLHFTTPQSWYGFPPTPPEECKPLVLPPTLPQQQQQWVPSSIPTKVQRSDRRCERCTCLFCLDGLNDKLKAKGEQTKHVCHIAGCAKVYSKTSHLKAHLRMHTGDRPHHCTYPGCAKKFTRSDELARHRRIHTGEKSDGTDGGIRVEPSDPDTAVRLKN</sequence>
<evidence type="ECO:0000313" key="2">
    <source>
        <dbReference type="Proteomes" id="UP001239111"/>
    </source>
</evidence>
<reference evidence="1" key="1">
    <citation type="submission" date="2023-04" db="EMBL/GenBank/DDBJ databases">
        <title>A chromosome-level genome assembly of the parasitoid wasp Eretmocerus hayati.</title>
        <authorList>
            <person name="Zhong Y."/>
            <person name="Liu S."/>
            <person name="Liu Y."/>
        </authorList>
    </citation>
    <scope>NUCLEOTIDE SEQUENCE</scope>
    <source>
        <strain evidence="1">ZJU_SS_LIU_2023</strain>
    </source>
</reference>
<comment type="caution">
    <text evidence="1">The sequence shown here is derived from an EMBL/GenBank/DDBJ whole genome shotgun (WGS) entry which is preliminary data.</text>
</comment>
<dbReference type="Proteomes" id="UP001239111">
    <property type="component" value="Chromosome 2"/>
</dbReference>
<proteinExistence type="predicted"/>
<gene>
    <name evidence="1" type="ORF">QAD02_012265</name>
</gene>